<sequence length="68" mass="7807">MSCKVAFLSVMSPANKSKKYDKLQSKHRLCLLNEHVISSIFAFAALPVLRKVYFLKSDIDEDEDDENE</sequence>
<dbReference type="Proteomes" id="UP000697107">
    <property type="component" value="Unassembled WGS sequence"/>
</dbReference>
<evidence type="ECO:0000313" key="5">
    <source>
        <dbReference type="EMBL" id="KAG3201759.1"/>
    </source>
</evidence>
<dbReference type="AlphaFoldDB" id="A0A329S8P5"/>
<evidence type="ECO:0000313" key="4">
    <source>
        <dbReference type="EMBL" id="KAG2957723.1"/>
    </source>
</evidence>
<dbReference type="Proteomes" id="UP000736787">
    <property type="component" value="Unassembled WGS sequence"/>
</dbReference>
<dbReference type="Proteomes" id="UP000774804">
    <property type="component" value="Unassembled WGS sequence"/>
</dbReference>
<proteinExistence type="predicted"/>
<dbReference type="VEuPathDB" id="FungiDB:PC110_g10721"/>
<reference evidence="7 8" key="1">
    <citation type="submission" date="2018-01" db="EMBL/GenBank/DDBJ databases">
        <title>Draft genome of the strawberry crown rot pathogen Phytophthora cactorum.</title>
        <authorList>
            <person name="Armitage A.D."/>
            <person name="Lysoe E."/>
            <person name="Nellist C.F."/>
            <person name="Harrison R.J."/>
            <person name="Brurberg M.B."/>
        </authorList>
    </citation>
    <scope>NUCLEOTIDE SEQUENCE [LARGE SCALE GENOMIC DNA]</scope>
    <source>
        <strain evidence="7 8">10300</strain>
    </source>
</reference>
<gene>
    <name evidence="6" type="ORF">JG687_00019290</name>
    <name evidence="7" type="ORF">PC110_g10721</name>
    <name evidence="1" type="ORF">PC113_g23696</name>
    <name evidence="2" type="ORF">PC115_g23759</name>
    <name evidence="3" type="ORF">PC117_g26539</name>
    <name evidence="4" type="ORF">PC118_g23884</name>
    <name evidence="5" type="ORF">PC129_g23438</name>
</gene>
<dbReference type="EMBL" id="RCMV01002666">
    <property type="protein sequence ID" value="KAG3201759.1"/>
    <property type="molecule type" value="Genomic_DNA"/>
</dbReference>
<evidence type="ECO:0000313" key="1">
    <source>
        <dbReference type="EMBL" id="KAG2811091.1"/>
    </source>
</evidence>
<dbReference type="Proteomes" id="UP000760860">
    <property type="component" value="Unassembled WGS sequence"/>
</dbReference>
<evidence type="ECO:0000313" key="7">
    <source>
        <dbReference type="EMBL" id="RAW32950.1"/>
    </source>
</evidence>
<evidence type="ECO:0000313" key="3">
    <source>
        <dbReference type="EMBL" id="KAG2880552.1"/>
    </source>
</evidence>
<reference evidence="6" key="3">
    <citation type="submission" date="2021-01" db="EMBL/GenBank/DDBJ databases">
        <title>Phytophthora aleatoria, a newly-described species from Pinus radiata is distinct from Phytophthora cactorum isolates based on comparative genomics.</title>
        <authorList>
            <person name="Mcdougal R."/>
            <person name="Panda P."/>
            <person name="Williams N."/>
            <person name="Studholme D.J."/>
        </authorList>
    </citation>
    <scope>NUCLEOTIDE SEQUENCE</scope>
    <source>
        <strain evidence="6">NZFS 3830</strain>
    </source>
</reference>
<dbReference type="Proteomes" id="UP000688947">
    <property type="component" value="Unassembled WGS sequence"/>
</dbReference>
<evidence type="ECO:0000313" key="2">
    <source>
        <dbReference type="EMBL" id="KAG2875967.1"/>
    </source>
</evidence>
<reference evidence="1" key="2">
    <citation type="submission" date="2018-10" db="EMBL/GenBank/DDBJ databases">
        <title>Effector identification in a new, highly contiguous assembly of the strawberry crown rot pathogen Phytophthora cactorum.</title>
        <authorList>
            <person name="Armitage A.D."/>
            <person name="Nellist C.F."/>
            <person name="Bates H."/>
            <person name="Vickerstaff R.J."/>
            <person name="Harrison R.J."/>
        </authorList>
    </citation>
    <scope>NUCLEOTIDE SEQUENCE</scope>
    <source>
        <strain evidence="1">15-7</strain>
        <strain evidence="2">4032</strain>
        <strain evidence="3">4040</strain>
        <strain evidence="4">P415</strain>
        <strain evidence="5">P421</strain>
    </source>
</reference>
<evidence type="ECO:0000313" key="6">
    <source>
        <dbReference type="EMBL" id="KAG6942038.1"/>
    </source>
</evidence>
<accession>A0A329S8P5</accession>
<dbReference type="Proteomes" id="UP000251314">
    <property type="component" value="Unassembled WGS sequence"/>
</dbReference>
<dbReference type="EMBL" id="RCMK01002512">
    <property type="protein sequence ID" value="KAG2880552.1"/>
    <property type="molecule type" value="Genomic_DNA"/>
</dbReference>
<protein>
    <submittedName>
        <fullName evidence="7">Uncharacterized protein</fullName>
    </submittedName>
</protein>
<evidence type="ECO:0000313" key="8">
    <source>
        <dbReference type="Proteomes" id="UP000251314"/>
    </source>
</evidence>
<dbReference type="EMBL" id="MJFZ01000256">
    <property type="protein sequence ID" value="RAW32950.1"/>
    <property type="molecule type" value="Genomic_DNA"/>
</dbReference>
<dbReference type="OrthoDB" id="112842at2759"/>
<dbReference type="EMBL" id="JAENGZ010003174">
    <property type="protein sequence ID" value="KAG6942038.1"/>
    <property type="molecule type" value="Genomic_DNA"/>
</dbReference>
<dbReference type="Proteomes" id="UP000735874">
    <property type="component" value="Unassembled WGS sequence"/>
</dbReference>
<dbReference type="EMBL" id="RCMI01002541">
    <property type="protein sequence ID" value="KAG2875967.1"/>
    <property type="molecule type" value="Genomic_DNA"/>
</dbReference>
<dbReference type="EMBL" id="RCMG01002360">
    <property type="protein sequence ID" value="KAG2811091.1"/>
    <property type="molecule type" value="Genomic_DNA"/>
</dbReference>
<comment type="caution">
    <text evidence="7">The sequence shown here is derived from an EMBL/GenBank/DDBJ whole genome shotgun (WGS) entry which is preliminary data.</text>
</comment>
<organism evidence="7 8">
    <name type="scientific">Phytophthora cactorum</name>
    <dbReference type="NCBI Taxonomy" id="29920"/>
    <lineage>
        <taxon>Eukaryota</taxon>
        <taxon>Sar</taxon>
        <taxon>Stramenopiles</taxon>
        <taxon>Oomycota</taxon>
        <taxon>Peronosporomycetes</taxon>
        <taxon>Peronosporales</taxon>
        <taxon>Peronosporaceae</taxon>
        <taxon>Phytophthora</taxon>
    </lineage>
</organism>
<keyword evidence="8" id="KW-1185">Reference proteome</keyword>
<dbReference type="EMBL" id="RCML01002498">
    <property type="protein sequence ID" value="KAG2957723.1"/>
    <property type="molecule type" value="Genomic_DNA"/>
</dbReference>
<name>A0A329S8P5_9STRA</name>